<dbReference type="InterPro" id="IPR001452">
    <property type="entry name" value="SH3_domain"/>
</dbReference>
<evidence type="ECO:0000313" key="4">
    <source>
        <dbReference type="EMBL" id="VDK28225.1"/>
    </source>
</evidence>
<reference evidence="4 5" key="2">
    <citation type="submission" date="2018-11" db="EMBL/GenBank/DDBJ databases">
        <authorList>
            <consortium name="Pathogen Informatics"/>
        </authorList>
    </citation>
    <scope>NUCLEOTIDE SEQUENCE [LARGE SCALE GENOMIC DNA]</scope>
</reference>
<dbReference type="SUPFAM" id="SSF50044">
    <property type="entry name" value="SH3-domain"/>
    <property type="match status" value="1"/>
</dbReference>
<dbReference type="WBParaSite" id="ASIM_0000720201-mRNA-1">
    <property type="protein sequence ID" value="ASIM_0000720201-mRNA-1"/>
    <property type="gene ID" value="ASIM_0000720201"/>
</dbReference>
<sequence length="80" mass="9143">MMTSSENNTSNAEHEIRNDDKTKQICRVLYDFNANADDEITIKAGDCVIIEGRINDDWLYGYTISDKSKTGRFPTTYVTQ</sequence>
<dbReference type="PANTHER" id="PTHR14167:SF118">
    <property type="entry name" value="SH3 DOMAIN-CONTAINING PROTEIN"/>
    <property type="match status" value="1"/>
</dbReference>
<name>A0A0M3JHT8_ANISI</name>
<evidence type="ECO:0000313" key="6">
    <source>
        <dbReference type="WBParaSite" id="ASIM_0000720201-mRNA-1"/>
    </source>
</evidence>
<evidence type="ECO:0000313" key="5">
    <source>
        <dbReference type="Proteomes" id="UP000267096"/>
    </source>
</evidence>
<dbReference type="InterPro" id="IPR036028">
    <property type="entry name" value="SH3-like_dom_sf"/>
</dbReference>
<evidence type="ECO:0000256" key="2">
    <source>
        <dbReference type="PROSITE-ProRule" id="PRU00192"/>
    </source>
</evidence>
<gene>
    <name evidence="4" type="ORF">ASIM_LOCUS6973</name>
</gene>
<dbReference type="Gene3D" id="2.30.30.40">
    <property type="entry name" value="SH3 Domains"/>
    <property type="match status" value="1"/>
</dbReference>
<dbReference type="PROSITE" id="PS50002">
    <property type="entry name" value="SH3"/>
    <property type="match status" value="1"/>
</dbReference>
<dbReference type="EMBL" id="UYRR01016059">
    <property type="protein sequence ID" value="VDK28225.1"/>
    <property type="molecule type" value="Genomic_DNA"/>
</dbReference>
<protein>
    <submittedName>
        <fullName evidence="6">SH3 domain-containing protein</fullName>
    </submittedName>
</protein>
<reference evidence="6" key="1">
    <citation type="submission" date="2017-02" db="UniProtKB">
        <authorList>
            <consortium name="WormBaseParasite"/>
        </authorList>
    </citation>
    <scope>IDENTIFICATION</scope>
</reference>
<evidence type="ECO:0000256" key="1">
    <source>
        <dbReference type="ARBA" id="ARBA00022443"/>
    </source>
</evidence>
<dbReference type="SMART" id="SM00326">
    <property type="entry name" value="SH3"/>
    <property type="match status" value="1"/>
</dbReference>
<dbReference type="Pfam" id="PF14604">
    <property type="entry name" value="SH3_9"/>
    <property type="match status" value="1"/>
</dbReference>
<dbReference type="InterPro" id="IPR050384">
    <property type="entry name" value="Endophilin_SH3RF"/>
</dbReference>
<feature type="domain" description="SH3" evidence="3">
    <location>
        <begin position="21"/>
        <end position="80"/>
    </location>
</feature>
<keyword evidence="5" id="KW-1185">Reference proteome</keyword>
<dbReference type="Proteomes" id="UP000267096">
    <property type="component" value="Unassembled WGS sequence"/>
</dbReference>
<dbReference type="PRINTS" id="PR00452">
    <property type="entry name" value="SH3DOMAIN"/>
</dbReference>
<keyword evidence="1 2" id="KW-0728">SH3 domain</keyword>
<dbReference type="CDD" id="cd00174">
    <property type="entry name" value="SH3"/>
    <property type="match status" value="1"/>
</dbReference>
<evidence type="ECO:0000259" key="3">
    <source>
        <dbReference type="PROSITE" id="PS50002"/>
    </source>
</evidence>
<accession>A0A0M3JHT8</accession>
<dbReference type="OrthoDB" id="73680at2759"/>
<proteinExistence type="predicted"/>
<dbReference type="PANTHER" id="PTHR14167">
    <property type="entry name" value="SH3 DOMAIN-CONTAINING"/>
    <property type="match status" value="1"/>
</dbReference>
<organism evidence="6">
    <name type="scientific">Anisakis simplex</name>
    <name type="common">Herring worm</name>
    <dbReference type="NCBI Taxonomy" id="6269"/>
    <lineage>
        <taxon>Eukaryota</taxon>
        <taxon>Metazoa</taxon>
        <taxon>Ecdysozoa</taxon>
        <taxon>Nematoda</taxon>
        <taxon>Chromadorea</taxon>
        <taxon>Rhabditida</taxon>
        <taxon>Spirurina</taxon>
        <taxon>Ascaridomorpha</taxon>
        <taxon>Ascaridoidea</taxon>
        <taxon>Anisakidae</taxon>
        <taxon>Anisakis</taxon>
        <taxon>Anisakis simplex complex</taxon>
    </lineage>
</organism>
<dbReference type="AlphaFoldDB" id="A0A0M3JHT8"/>